<dbReference type="PRINTS" id="PR00344">
    <property type="entry name" value="BCTRLSENSOR"/>
</dbReference>
<evidence type="ECO:0000256" key="5">
    <source>
        <dbReference type="ARBA" id="ARBA00022679"/>
    </source>
</evidence>
<feature type="transmembrane region" description="Helical" evidence="11">
    <location>
        <begin position="37"/>
        <end position="57"/>
    </location>
</feature>
<keyword evidence="6 11" id="KW-0812">Transmembrane</keyword>
<evidence type="ECO:0000256" key="9">
    <source>
        <dbReference type="ARBA" id="ARBA00023012"/>
    </source>
</evidence>
<evidence type="ECO:0000256" key="3">
    <source>
        <dbReference type="ARBA" id="ARBA00012438"/>
    </source>
</evidence>
<keyword evidence="8 11" id="KW-1133">Transmembrane helix</keyword>
<dbReference type="InterPro" id="IPR036890">
    <property type="entry name" value="HATPase_C_sf"/>
</dbReference>
<feature type="domain" description="Histidine kinase" evidence="12">
    <location>
        <begin position="122"/>
        <end position="328"/>
    </location>
</feature>
<accession>A0A1H3CWT6</accession>
<gene>
    <name evidence="13" type="ORF">SAMN04488579_1047</name>
</gene>
<organism evidence="13 14">
    <name type="scientific">Eubacterium barkeri</name>
    <name type="common">Clostridium barkeri</name>
    <dbReference type="NCBI Taxonomy" id="1528"/>
    <lineage>
        <taxon>Bacteria</taxon>
        <taxon>Bacillati</taxon>
        <taxon>Bacillota</taxon>
        <taxon>Clostridia</taxon>
        <taxon>Eubacteriales</taxon>
        <taxon>Eubacteriaceae</taxon>
        <taxon>Eubacterium</taxon>
    </lineage>
</organism>
<keyword evidence="14" id="KW-1185">Reference proteome</keyword>
<dbReference type="InterPro" id="IPR005467">
    <property type="entry name" value="His_kinase_dom"/>
</dbReference>
<evidence type="ECO:0000313" key="13">
    <source>
        <dbReference type="EMBL" id="SDX58510.1"/>
    </source>
</evidence>
<evidence type="ECO:0000256" key="8">
    <source>
        <dbReference type="ARBA" id="ARBA00022989"/>
    </source>
</evidence>
<feature type="transmembrane region" description="Helical" evidence="11">
    <location>
        <begin position="12"/>
        <end position="31"/>
    </location>
</feature>
<dbReference type="OrthoDB" id="9780487at2"/>
<keyword evidence="10 11" id="KW-0472">Membrane</keyword>
<dbReference type="Pfam" id="PF02518">
    <property type="entry name" value="HATPase_c"/>
    <property type="match status" value="1"/>
</dbReference>
<dbReference type="AlphaFoldDB" id="A0A1H3CWT6"/>
<evidence type="ECO:0000256" key="6">
    <source>
        <dbReference type="ARBA" id="ARBA00022692"/>
    </source>
</evidence>
<evidence type="ECO:0000256" key="4">
    <source>
        <dbReference type="ARBA" id="ARBA00022475"/>
    </source>
</evidence>
<dbReference type="SMART" id="SM00387">
    <property type="entry name" value="HATPase_c"/>
    <property type="match status" value="1"/>
</dbReference>
<keyword evidence="4" id="KW-1003">Cell membrane</keyword>
<keyword evidence="9" id="KW-0902">Two-component regulatory system</keyword>
<dbReference type="EC" id="2.7.13.3" evidence="3"/>
<evidence type="ECO:0000256" key="2">
    <source>
        <dbReference type="ARBA" id="ARBA00004651"/>
    </source>
</evidence>
<comment type="catalytic activity">
    <reaction evidence="1">
        <text>ATP + protein L-histidine = ADP + protein N-phospho-L-histidine.</text>
        <dbReference type="EC" id="2.7.13.3"/>
    </reaction>
</comment>
<dbReference type="InterPro" id="IPR050351">
    <property type="entry name" value="BphY/WalK/GraS-like"/>
</dbReference>
<dbReference type="PANTHER" id="PTHR45453">
    <property type="entry name" value="PHOSPHATE REGULON SENSOR PROTEIN PHOR"/>
    <property type="match status" value="1"/>
</dbReference>
<dbReference type="STRING" id="1528.SAMN04488579_1047"/>
<dbReference type="GO" id="GO:0004721">
    <property type="term" value="F:phosphoprotein phosphatase activity"/>
    <property type="evidence" value="ECO:0007669"/>
    <property type="project" value="TreeGrafter"/>
</dbReference>
<proteinExistence type="predicted"/>
<evidence type="ECO:0000256" key="11">
    <source>
        <dbReference type="SAM" id="Phobius"/>
    </source>
</evidence>
<dbReference type="GO" id="GO:0005886">
    <property type="term" value="C:plasma membrane"/>
    <property type="evidence" value="ECO:0007669"/>
    <property type="project" value="UniProtKB-SubCell"/>
</dbReference>
<comment type="subcellular location">
    <subcellularLocation>
        <location evidence="2">Cell membrane</location>
        <topology evidence="2">Multi-pass membrane protein</topology>
    </subcellularLocation>
</comment>
<dbReference type="Gene3D" id="3.30.565.10">
    <property type="entry name" value="Histidine kinase-like ATPase, C-terminal domain"/>
    <property type="match status" value="1"/>
</dbReference>
<evidence type="ECO:0000259" key="12">
    <source>
        <dbReference type="PROSITE" id="PS50109"/>
    </source>
</evidence>
<dbReference type="InterPro" id="IPR003594">
    <property type="entry name" value="HATPase_dom"/>
</dbReference>
<dbReference type="RefSeq" id="WP_090243518.1">
    <property type="nucleotide sequence ID" value="NZ_FNOU01000004.1"/>
</dbReference>
<dbReference type="PROSITE" id="PS50109">
    <property type="entry name" value="HIS_KIN"/>
    <property type="match status" value="1"/>
</dbReference>
<protein>
    <recommendedName>
        <fullName evidence="3">histidine kinase</fullName>
        <ecNumber evidence="3">2.7.13.3</ecNumber>
    </recommendedName>
</protein>
<reference evidence="14" key="1">
    <citation type="submission" date="2016-10" db="EMBL/GenBank/DDBJ databases">
        <authorList>
            <person name="Varghese N."/>
            <person name="Submissions S."/>
        </authorList>
    </citation>
    <scope>NUCLEOTIDE SEQUENCE [LARGE SCALE GENOMIC DNA]</scope>
    <source>
        <strain evidence="14">VPI 5359</strain>
    </source>
</reference>
<evidence type="ECO:0000256" key="7">
    <source>
        <dbReference type="ARBA" id="ARBA00022777"/>
    </source>
</evidence>
<evidence type="ECO:0000256" key="10">
    <source>
        <dbReference type="ARBA" id="ARBA00023136"/>
    </source>
</evidence>
<dbReference type="Proteomes" id="UP000199652">
    <property type="component" value="Unassembled WGS sequence"/>
</dbReference>
<keyword evidence="7 13" id="KW-0418">Kinase</keyword>
<evidence type="ECO:0000256" key="1">
    <source>
        <dbReference type="ARBA" id="ARBA00000085"/>
    </source>
</evidence>
<sequence length="332" mass="36984">MVTAYLKSRKLAVLFFLLPILLFSLLFFLYGLPMEPLTYGLILYVLGALALAAWDGVRFYQAHHQLIQAQASIKDSLDALPSPKGQIAQDYQDLLVQLSLEKSRQISTADQQLSDIRDYYTLWAHQIKTPIAAMDLVLQTAGDAGNAAAMAELSEQLFRVAQYVDMVLQFIRTEGTTRDYVFTQTPLDNILRQTVRKFARSFIRRRITLSYEPLGATVLTDGKWLGVVLEQLLSNALKYVSPGGHITIAMATPGILTIADDGMGIDPADLPRVFERGFTGFNGREDKKSTGIGLYLSKRIMDQLGHGIRLESSPGIGTTLYLDLKKEPTLYD</sequence>
<keyword evidence="5" id="KW-0808">Transferase</keyword>
<evidence type="ECO:0000313" key="14">
    <source>
        <dbReference type="Proteomes" id="UP000199652"/>
    </source>
</evidence>
<dbReference type="SUPFAM" id="SSF55874">
    <property type="entry name" value="ATPase domain of HSP90 chaperone/DNA topoisomerase II/histidine kinase"/>
    <property type="match status" value="1"/>
</dbReference>
<dbReference type="InterPro" id="IPR004358">
    <property type="entry name" value="Sig_transdc_His_kin-like_C"/>
</dbReference>
<dbReference type="PANTHER" id="PTHR45453:SF2">
    <property type="entry name" value="HISTIDINE KINASE"/>
    <property type="match status" value="1"/>
</dbReference>
<dbReference type="EMBL" id="FNOU01000004">
    <property type="protein sequence ID" value="SDX58510.1"/>
    <property type="molecule type" value="Genomic_DNA"/>
</dbReference>
<dbReference type="GO" id="GO:0016036">
    <property type="term" value="P:cellular response to phosphate starvation"/>
    <property type="evidence" value="ECO:0007669"/>
    <property type="project" value="TreeGrafter"/>
</dbReference>
<dbReference type="GO" id="GO:0000155">
    <property type="term" value="F:phosphorelay sensor kinase activity"/>
    <property type="evidence" value="ECO:0007669"/>
    <property type="project" value="TreeGrafter"/>
</dbReference>
<name>A0A1H3CWT6_EUBBA</name>